<dbReference type="SMART" id="SM00184">
    <property type="entry name" value="RING"/>
    <property type="match status" value="1"/>
</dbReference>
<dbReference type="GO" id="GO:0031624">
    <property type="term" value="F:ubiquitin conjugating enzyme binding"/>
    <property type="evidence" value="ECO:0007669"/>
    <property type="project" value="TreeGrafter"/>
</dbReference>
<dbReference type="Gene3D" id="3.30.40.10">
    <property type="entry name" value="Zinc/RING finger domain, C3HC4 (zinc finger)"/>
    <property type="match status" value="1"/>
</dbReference>
<keyword evidence="1" id="KW-0863">Zinc-finger</keyword>
<proteinExistence type="predicted"/>
<dbReference type="InterPro" id="IPR013083">
    <property type="entry name" value="Znf_RING/FYVE/PHD"/>
</dbReference>
<dbReference type="FunFam" id="3.30.40.10:FF:000226">
    <property type="entry name" value="E3 ubiquitin ligase BIG BROTHER"/>
    <property type="match status" value="1"/>
</dbReference>
<dbReference type="Proteomes" id="UP000825729">
    <property type="component" value="Unassembled WGS sequence"/>
</dbReference>
<dbReference type="SUPFAM" id="SSF57850">
    <property type="entry name" value="RING/U-box"/>
    <property type="match status" value="1"/>
</dbReference>
<reference evidence="3 4" key="1">
    <citation type="submission" date="2021-07" db="EMBL/GenBank/DDBJ databases">
        <title>The Aristolochia fimbriata genome: insights into angiosperm evolution, floral development and chemical biosynthesis.</title>
        <authorList>
            <person name="Jiao Y."/>
        </authorList>
    </citation>
    <scope>NUCLEOTIDE SEQUENCE [LARGE SCALE GENOMIC DNA]</scope>
    <source>
        <strain evidence="3">IBCAS-2021</strain>
        <tissue evidence="3">Leaf</tissue>
    </source>
</reference>
<keyword evidence="4" id="KW-1185">Reference proteome</keyword>
<evidence type="ECO:0000313" key="4">
    <source>
        <dbReference type="Proteomes" id="UP000825729"/>
    </source>
</evidence>
<evidence type="ECO:0000313" key="3">
    <source>
        <dbReference type="EMBL" id="KAG9448432.1"/>
    </source>
</evidence>
<feature type="domain" description="RING-type" evidence="2">
    <location>
        <begin position="259"/>
        <end position="299"/>
    </location>
</feature>
<dbReference type="GO" id="GO:0016567">
    <property type="term" value="P:protein ubiquitination"/>
    <property type="evidence" value="ECO:0007669"/>
    <property type="project" value="InterPro"/>
</dbReference>
<dbReference type="Pfam" id="PF13639">
    <property type="entry name" value="zf-RING_2"/>
    <property type="match status" value="1"/>
</dbReference>
<dbReference type="InterPro" id="IPR001841">
    <property type="entry name" value="Znf_RING"/>
</dbReference>
<dbReference type="PANTHER" id="PTHR46400">
    <property type="entry name" value="RING/U-BOX SUPERFAMILY PROTEIN"/>
    <property type="match status" value="1"/>
</dbReference>
<protein>
    <recommendedName>
        <fullName evidence="2">RING-type domain-containing protein</fullName>
    </recommendedName>
</protein>
<sequence>MRVSDIAFASLSGWPAEQTNISQPRAKQVRYENNAHRRIFYSSTRLNLPCYPARGQRNCYWDLQDQYERKPSNGESFMDLFEGLAYAQSDFILAGPLQDQVHGLTLSDCTYWPTHVNAYKYGVSGSGSTSYFTQVHTDDVADHLIRMDGGRRMWDSPAMISCEEPQPTVHGRGSRGSANVTSHATSEECIRNHHSTSSSQILWQDNIDPDNMTYEELVDLGEAVGTHNRGLSQDRISSLPVSKYKCSFFSRKKKQTERCVICQMDFKRGERQMTLPCKHIYHASCVTRWLSINKACPVCFIEVFGE</sequence>
<dbReference type="InterPro" id="IPR033276">
    <property type="entry name" value="BB"/>
</dbReference>
<evidence type="ECO:0000259" key="2">
    <source>
        <dbReference type="PROSITE" id="PS50089"/>
    </source>
</evidence>
<dbReference type="AlphaFoldDB" id="A0AAV7EHX7"/>
<dbReference type="GO" id="GO:0004842">
    <property type="term" value="F:ubiquitin-protein transferase activity"/>
    <property type="evidence" value="ECO:0007669"/>
    <property type="project" value="InterPro"/>
</dbReference>
<dbReference type="GO" id="GO:0008270">
    <property type="term" value="F:zinc ion binding"/>
    <property type="evidence" value="ECO:0007669"/>
    <property type="project" value="UniProtKB-KW"/>
</dbReference>
<keyword evidence="1" id="KW-0862">Zinc</keyword>
<dbReference type="GO" id="GO:0046621">
    <property type="term" value="P:negative regulation of organ growth"/>
    <property type="evidence" value="ECO:0007669"/>
    <property type="project" value="InterPro"/>
</dbReference>
<name>A0AAV7EHX7_ARIFI</name>
<accession>A0AAV7EHX7</accession>
<evidence type="ECO:0000256" key="1">
    <source>
        <dbReference type="PROSITE-ProRule" id="PRU00175"/>
    </source>
</evidence>
<comment type="caution">
    <text evidence="3">The sequence shown here is derived from an EMBL/GenBank/DDBJ whole genome shotgun (WGS) entry which is preliminary data.</text>
</comment>
<keyword evidence="1" id="KW-0479">Metal-binding</keyword>
<organism evidence="3 4">
    <name type="scientific">Aristolochia fimbriata</name>
    <name type="common">White veined hardy Dutchman's pipe vine</name>
    <dbReference type="NCBI Taxonomy" id="158543"/>
    <lineage>
        <taxon>Eukaryota</taxon>
        <taxon>Viridiplantae</taxon>
        <taxon>Streptophyta</taxon>
        <taxon>Embryophyta</taxon>
        <taxon>Tracheophyta</taxon>
        <taxon>Spermatophyta</taxon>
        <taxon>Magnoliopsida</taxon>
        <taxon>Magnoliidae</taxon>
        <taxon>Piperales</taxon>
        <taxon>Aristolochiaceae</taxon>
        <taxon>Aristolochia</taxon>
    </lineage>
</organism>
<gene>
    <name evidence="3" type="ORF">H6P81_008397</name>
</gene>
<dbReference type="PROSITE" id="PS50089">
    <property type="entry name" value="ZF_RING_2"/>
    <property type="match status" value="1"/>
</dbReference>
<dbReference type="EMBL" id="JAINDJ010000004">
    <property type="protein sequence ID" value="KAG9448432.1"/>
    <property type="molecule type" value="Genomic_DNA"/>
</dbReference>
<dbReference type="PANTHER" id="PTHR46400:SF5">
    <property type="entry name" value="RING-TYPE DOMAIN-CONTAINING PROTEIN"/>
    <property type="match status" value="1"/>
</dbReference>